<sequence>MHVSKPKVSLPKAAPKVDAINPNKHPTPSSKPSKATVSTAENVFEINPNDVEGQSIYIRNLPLSTTPEEVEVEFKKFGPIRTGGVQVRKHN</sequence>
<feature type="compositionally biased region" description="Polar residues" evidence="1">
    <location>
        <begin position="24"/>
        <end position="38"/>
    </location>
</feature>
<keyword evidence="4" id="KW-1185">Reference proteome</keyword>
<accession>A0A2I0WCU0</accession>
<dbReference type="STRING" id="906689.A0A2I0WCU0"/>
<gene>
    <name evidence="3" type="ORF">MA16_Dca013920</name>
</gene>
<protein>
    <recommendedName>
        <fullName evidence="2">RRM domain-containing protein</fullName>
    </recommendedName>
</protein>
<evidence type="ECO:0000313" key="3">
    <source>
        <dbReference type="EMBL" id="PKU73463.1"/>
    </source>
</evidence>
<feature type="region of interest" description="Disordered" evidence="1">
    <location>
        <begin position="1"/>
        <end position="38"/>
    </location>
</feature>
<feature type="domain" description="RRM" evidence="2">
    <location>
        <begin position="56"/>
        <end position="81"/>
    </location>
</feature>
<name>A0A2I0WCU0_9ASPA</name>
<dbReference type="GO" id="GO:0003729">
    <property type="term" value="F:mRNA binding"/>
    <property type="evidence" value="ECO:0007669"/>
    <property type="project" value="TreeGrafter"/>
</dbReference>
<evidence type="ECO:0000313" key="4">
    <source>
        <dbReference type="Proteomes" id="UP000233837"/>
    </source>
</evidence>
<dbReference type="InterPro" id="IPR000504">
    <property type="entry name" value="RRM_dom"/>
</dbReference>
<dbReference type="InterPro" id="IPR012677">
    <property type="entry name" value="Nucleotide-bd_a/b_plait_sf"/>
</dbReference>
<dbReference type="AlphaFoldDB" id="A0A2I0WCU0"/>
<dbReference type="Proteomes" id="UP000233837">
    <property type="component" value="Unassembled WGS sequence"/>
</dbReference>
<dbReference type="GO" id="GO:0005829">
    <property type="term" value="C:cytosol"/>
    <property type="evidence" value="ECO:0007669"/>
    <property type="project" value="TreeGrafter"/>
</dbReference>
<dbReference type="SUPFAM" id="SSF54928">
    <property type="entry name" value="RNA-binding domain, RBD"/>
    <property type="match status" value="1"/>
</dbReference>
<dbReference type="PANTHER" id="PTHR10693:SF75">
    <property type="entry name" value="NUCLEAR TRANSPORT FACTOR 2"/>
    <property type="match status" value="1"/>
</dbReference>
<dbReference type="EMBL" id="KZ502744">
    <property type="protein sequence ID" value="PKU73463.1"/>
    <property type="molecule type" value="Genomic_DNA"/>
</dbReference>
<dbReference type="Gene3D" id="3.30.70.330">
    <property type="match status" value="1"/>
</dbReference>
<dbReference type="Pfam" id="PF00076">
    <property type="entry name" value="RRM_1"/>
    <property type="match status" value="1"/>
</dbReference>
<dbReference type="PANTHER" id="PTHR10693">
    <property type="entry name" value="RAS GTPASE-ACTIVATING PROTEIN-BINDING PROTEIN"/>
    <property type="match status" value="1"/>
</dbReference>
<dbReference type="InterPro" id="IPR035979">
    <property type="entry name" value="RBD_domain_sf"/>
</dbReference>
<reference evidence="3 4" key="2">
    <citation type="journal article" date="2017" name="Nature">
        <title>The Apostasia genome and the evolution of orchids.</title>
        <authorList>
            <person name="Zhang G.Q."/>
            <person name="Liu K.W."/>
            <person name="Li Z."/>
            <person name="Lohaus R."/>
            <person name="Hsiao Y.Y."/>
            <person name="Niu S.C."/>
            <person name="Wang J.Y."/>
            <person name="Lin Y.C."/>
            <person name="Xu Q."/>
            <person name="Chen L.J."/>
            <person name="Yoshida K."/>
            <person name="Fujiwara S."/>
            <person name="Wang Z.W."/>
            <person name="Zhang Y.Q."/>
            <person name="Mitsuda N."/>
            <person name="Wang M."/>
            <person name="Liu G.H."/>
            <person name="Pecoraro L."/>
            <person name="Huang H.X."/>
            <person name="Xiao X.J."/>
            <person name="Lin M."/>
            <person name="Wu X.Y."/>
            <person name="Wu W.L."/>
            <person name="Chen Y.Y."/>
            <person name="Chang S.B."/>
            <person name="Sakamoto S."/>
            <person name="Ohme-Takagi M."/>
            <person name="Yagi M."/>
            <person name="Zeng S.J."/>
            <person name="Shen C.Y."/>
            <person name="Yeh C.M."/>
            <person name="Luo Y.B."/>
            <person name="Tsai W.C."/>
            <person name="Van de Peer Y."/>
            <person name="Liu Z.J."/>
        </authorList>
    </citation>
    <scope>NUCLEOTIDE SEQUENCE [LARGE SCALE GENOMIC DNA]</scope>
    <source>
        <tissue evidence="3">The whole plant</tissue>
    </source>
</reference>
<dbReference type="InterPro" id="IPR039539">
    <property type="entry name" value="Ras_GTPase_bind_prot"/>
</dbReference>
<reference evidence="3 4" key="1">
    <citation type="journal article" date="2016" name="Sci. Rep.">
        <title>The Dendrobium catenatum Lindl. genome sequence provides insights into polysaccharide synthase, floral development and adaptive evolution.</title>
        <authorList>
            <person name="Zhang G.Q."/>
            <person name="Xu Q."/>
            <person name="Bian C."/>
            <person name="Tsai W.C."/>
            <person name="Yeh C.M."/>
            <person name="Liu K.W."/>
            <person name="Yoshida K."/>
            <person name="Zhang L.S."/>
            <person name="Chang S.B."/>
            <person name="Chen F."/>
            <person name="Shi Y."/>
            <person name="Su Y.Y."/>
            <person name="Zhang Y.Q."/>
            <person name="Chen L.J."/>
            <person name="Yin Y."/>
            <person name="Lin M."/>
            <person name="Huang H."/>
            <person name="Deng H."/>
            <person name="Wang Z.W."/>
            <person name="Zhu S.L."/>
            <person name="Zhao X."/>
            <person name="Deng C."/>
            <person name="Niu S.C."/>
            <person name="Huang J."/>
            <person name="Wang M."/>
            <person name="Liu G.H."/>
            <person name="Yang H.J."/>
            <person name="Xiao X.J."/>
            <person name="Hsiao Y.Y."/>
            <person name="Wu W.L."/>
            <person name="Chen Y.Y."/>
            <person name="Mitsuda N."/>
            <person name="Ohme-Takagi M."/>
            <person name="Luo Y.B."/>
            <person name="Van de Peer Y."/>
            <person name="Liu Z.J."/>
        </authorList>
    </citation>
    <scope>NUCLEOTIDE SEQUENCE [LARGE SCALE GENOMIC DNA]</scope>
    <source>
        <tissue evidence="3">The whole plant</tissue>
    </source>
</reference>
<evidence type="ECO:0000259" key="2">
    <source>
        <dbReference type="Pfam" id="PF00076"/>
    </source>
</evidence>
<organism evidence="3 4">
    <name type="scientific">Dendrobium catenatum</name>
    <dbReference type="NCBI Taxonomy" id="906689"/>
    <lineage>
        <taxon>Eukaryota</taxon>
        <taxon>Viridiplantae</taxon>
        <taxon>Streptophyta</taxon>
        <taxon>Embryophyta</taxon>
        <taxon>Tracheophyta</taxon>
        <taxon>Spermatophyta</taxon>
        <taxon>Magnoliopsida</taxon>
        <taxon>Liliopsida</taxon>
        <taxon>Asparagales</taxon>
        <taxon>Orchidaceae</taxon>
        <taxon>Epidendroideae</taxon>
        <taxon>Malaxideae</taxon>
        <taxon>Dendrobiinae</taxon>
        <taxon>Dendrobium</taxon>
    </lineage>
</organism>
<dbReference type="CDD" id="cd00590">
    <property type="entry name" value="RRM_SF"/>
    <property type="match status" value="1"/>
</dbReference>
<proteinExistence type="predicted"/>
<dbReference type="GO" id="GO:1990904">
    <property type="term" value="C:ribonucleoprotein complex"/>
    <property type="evidence" value="ECO:0007669"/>
    <property type="project" value="TreeGrafter"/>
</dbReference>
<evidence type="ECO:0000256" key="1">
    <source>
        <dbReference type="SAM" id="MobiDB-lite"/>
    </source>
</evidence>